<sequence length="126" mass="14442">MKPNNPLQITIIMVIHHINYNYNQSMMNNNNNTLMLYKDANLHFQLFIADSNALAQLFPSHTGHTNANPPLSANYIPNPNSLQQNHNVLCFDIPDFKIIIISVDNLTLNVVNNSSQQQQFNNYNNF</sequence>
<gene>
    <name evidence="1" type="ORF">FMOSSE_LOCUS14870</name>
</gene>
<accession>A0A9N9I329</accession>
<protein>
    <submittedName>
        <fullName evidence="1">6246_t:CDS:1</fullName>
    </submittedName>
</protein>
<evidence type="ECO:0000313" key="1">
    <source>
        <dbReference type="EMBL" id="CAG8719272.1"/>
    </source>
</evidence>
<name>A0A9N9I329_FUNMO</name>
<comment type="caution">
    <text evidence="1">The sequence shown here is derived from an EMBL/GenBank/DDBJ whole genome shotgun (WGS) entry which is preliminary data.</text>
</comment>
<dbReference type="EMBL" id="CAJVPP010012924">
    <property type="protein sequence ID" value="CAG8719272.1"/>
    <property type="molecule type" value="Genomic_DNA"/>
</dbReference>
<dbReference type="AlphaFoldDB" id="A0A9N9I329"/>
<keyword evidence="2" id="KW-1185">Reference proteome</keyword>
<feature type="non-terminal residue" evidence="1">
    <location>
        <position position="126"/>
    </location>
</feature>
<evidence type="ECO:0000313" key="2">
    <source>
        <dbReference type="Proteomes" id="UP000789375"/>
    </source>
</evidence>
<organism evidence="1 2">
    <name type="scientific">Funneliformis mosseae</name>
    <name type="common">Endomycorrhizal fungus</name>
    <name type="synonym">Glomus mosseae</name>
    <dbReference type="NCBI Taxonomy" id="27381"/>
    <lineage>
        <taxon>Eukaryota</taxon>
        <taxon>Fungi</taxon>
        <taxon>Fungi incertae sedis</taxon>
        <taxon>Mucoromycota</taxon>
        <taxon>Glomeromycotina</taxon>
        <taxon>Glomeromycetes</taxon>
        <taxon>Glomerales</taxon>
        <taxon>Glomeraceae</taxon>
        <taxon>Funneliformis</taxon>
    </lineage>
</organism>
<reference evidence="1" key="1">
    <citation type="submission" date="2021-06" db="EMBL/GenBank/DDBJ databases">
        <authorList>
            <person name="Kallberg Y."/>
            <person name="Tangrot J."/>
            <person name="Rosling A."/>
        </authorList>
    </citation>
    <scope>NUCLEOTIDE SEQUENCE</scope>
    <source>
        <strain evidence="1">87-6 pot B 2015</strain>
    </source>
</reference>
<proteinExistence type="predicted"/>
<dbReference type="Proteomes" id="UP000789375">
    <property type="component" value="Unassembled WGS sequence"/>
</dbReference>